<proteinExistence type="predicted"/>
<accession>A0AAU9SGW8</accession>
<feature type="compositionally biased region" description="Basic and acidic residues" evidence="1">
    <location>
        <begin position="1"/>
        <end position="12"/>
    </location>
</feature>
<evidence type="ECO:0000256" key="1">
    <source>
        <dbReference type="SAM" id="MobiDB-lite"/>
    </source>
</evidence>
<name>A0AAU9SGW8_THLAR</name>
<evidence type="ECO:0000313" key="2">
    <source>
        <dbReference type="EMBL" id="CAH2065808.1"/>
    </source>
</evidence>
<gene>
    <name evidence="2" type="ORF">TAV2_LOCUS17930</name>
</gene>
<protein>
    <submittedName>
        <fullName evidence="2">Uncharacterized protein</fullName>
    </submittedName>
</protein>
<feature type="region of interest" description="Disordered" evidence="1">
    <location>
        <begin position="1"/>
        <end position="36"/>
    </location>
</feature>
<dbReference type="Proteomes" id="UP000836841">
    <property type="component" value="Chromosome 5"/>
</dbReference>
<sequence>MAERFSRLSDKEKKKKSADLSRFLNKKASSENNKKVSEASLESRVGMFKEEKFVEDQTNVVSTMINVGGYEDQSFWDNLYKEDAFGLNHGFFLDNNNFQANTTTDDYMIDGTFTQLPNSAPPSFEQLSIPHYNQDCGNDSYMDLLLLPAEEELRSWIDDDLLDTLLQ</sequence>
<dbReference type="EMBL" id="OU466861">
    <property type="protein sequence ID" value="CAH2065808.1"/>
    <property type="molecule type" value="Genomic_DNA"/>
</dbReference>
<organism evidence="2 3">
    <name type="scientific">Thlaspi arvense</name>
    <name type="common">Field penny-cress</name>
    <dbReference type="NCBI Taxonomy" id="13288"/>
    <lineage>
        <taxon>Eukaryota</taxon>
        <taxon>Viridiplantae</taxon>
        <taxon>Streptophyta</taxon>
        <taxon>Embryophyta</taxon>
        <taxon>Tracheophyta</taxon>
        <taxon>Spermatophyta</taxon>
        <taxon>Magnoliopsida</taxon>
        <taxon>eudicotyledons</taxon>
        <taxon>Gunneridae</taxon>
        <taxon>Pentapetalae</taxon>
        <taxon>rosids</taxon>
        <taxon>malvids</taxon>
        <taxon>Brassicales</taxon>
        <taxon>Brassicaceae</taxon>
        <taxon>Thlaspideae</taxon>
        <taxon>Thlaspi</taxon>
    </lineage>
</organism>
<evidence type="ECO:0000313" key="3">
    <source>
        <dbReference type="Proteomes" id="UP000836841"/>
    </source>
</evidence>
<reference evidence="2 3" key="1">
    <citation type="submission" date="2022-03" db="EMBL/GenBank/DDBJ databases">
        <authorList>
            <person name="Nunn A."/>
            <person name="Chopra R."/>
            <person name="Nunn A."/>
            <person name="Contreras Garrido A."/>
        </authorList>
    </citation>
    <scope>NUCLEOTIDE SEQUENCE [LARGE SCALE GENOMIC DNA]</scope>
</reference>
<dbReference type="AlphaFoldDB" id="A0AAU9SGW8"/>
<keyword evidence="3" id="KW-1185">Reference proteome</keyword>